<dbReference type="EMBL" id="RYFI01000001">
    <property type="protein sequence ID" value="RXF75685.1"/>
    <property type="molecule type" value="Genomic_DNA"/>
</dbReference>
<dbReference type="Pfam" id="PF01464">
    <property type="entry name" value="SLT"/>
    <property type="match status" value="1"/>
</dbReference>
<dbReference type="OrthoDB" id="9788661at2"/>
<dbReference type="SUPFAM" id="SSF53955">
    <property type="entry name" value="Lysozyme-like"/>
    <property type="match status" value="1"/>
</dbReference>
<feature type="compositionally biased region" description="Low complexity" evidence="3">
    <location>
        <begin position="149"/>
        <end position="159"/>
    </location>
</feature>
<protein>
    <submittedName>
        <fullName evidence="5">Lytic transglycosylase domain-containing protein</fullName>
    </submittedName>
</protein>
<feature type="region of interest" description="Disordered" evidence="3">
    <location>
        <begin position="324"/>
        <end position="356"/>
    </location>
</feature>
<feature type="domain" description="Transglycosylase SLT" evidence="4">
    <location>
        <begin position="28"/>
        <end position="120"/>
    </location>
</feature>
<organism evidence="5 6">
    <name type="scientific">Hansschlegelia zhihuaiae</name>
    <dbReference type="NCBI Taxonomy" id="405005"/>
    <lineage>
        <taxon>Bacteria</taxon>
        <taxon>Pseudomonadati</taxon>
        <taxon>Pseudomonadota</taxon>
        <taxon>Alphaproteobacteria</taxon>
        <taxon>Hyphomicrobiales</taxon>
        <taxon>Methylopilaceae</taxon>
        <taxon>Hansschlegelia</taxon>
    </lineage>
</organism>
<sequence>MGIALAAACAQSGACAERAAPAQYDAVIAKHSATTGVPEALIRRVIVRESKYNPSALHRGHYGMMQIKPATARAMGYRGAPTGLLDADTNLTYGVRYLAGAYKVAGGNHDRAVRLYASGYYYDAKRRGMLTAIGLGRDGKMKTDPAPAPATGAMAQGPAAPTPPAPPVQTQLAFAATPAAPIPPLPPIRGAASAVANVAAVPLPVARDVTPVQAVASAQPARVQPPVRAIDPKAAPVALASAAPIPRPRDLPIVTGSVTPRPAVRPQEPAKVQTAAVAPPTAPSAAAAIPMPAPRDTASIKAKGPEGQRPRVIAVDTAPALAAAGPLPSARSKTPAAPQKPAASAELRTEAPVLRR</sequence>
<proteinExistence type="inferred from homology"/>
<comment type="similarity">
    <text evidence="2">Belongs to the virb1 family.</text>
</comment>
<evidence type="ECO:0000313" key="6">
    <source>
        <dbReference type="Proteomes" id="UP000289708"/>
    </source>
</evidence>
<comment type="similarity">
    <text evidence="1">Belongs to the transglycosylase Slt family.</text>
</comment>
<evidence type="ECO:0000256" key="1">
    <source>
        <dbReference type="ARBA" id="ARBA00007734"/>
    </source>
</evidence>
<evidence type="ECO:0000259" key="4">
    <source>
        <dbReference type="Pfam" id="PF01464"/>
    </source>
</evidence>
<comment type="caution">
    <text evidence="5">The sequence shown here is derived from an EMBL/GenBank/DDBJ whole genome shotgun (WGS) entry which is preliminary data.</text>
</comment>
<accession>A0A4Q0MPV0</accession>
<dbReference type="InterPro" id="IPR008258">
    <property type="entry name" value="Transglycosylase_SLT_dom_1"/>
</dbReference>
<evidence type="ECO:0000313" key="5">
    <source>
        <dbReference type="EMBL" id="RXF75685.1"/>
    </source>
</evidence>
<reference evidence="5 6" key="1">
    <citation type="submission" date="2018-12" db="EMBL/GenBank/DDBJ databases">
        <title>bacterium Hansschlegelia zhihuaiae S113.</title>
        <authorList>
            <person name="He J."/>
        </authorList>
    </citation>
    <scope>NUCLEOTIDE SEQUENCE [LARGE SCALE GENOMIC DNA]</scope>
    <source>
        <strain evidence="5 6">S 113</strain>
    </source>
</reference>
<feature type="region of interest" description="Disordered" evidence="3">
    <location>
        <begin position="139"/>
        <end position="166"/>
    </location>
</feature>
<name>A0A4Q0MPV0_9HYPH</name>
<dbReference type="AlphaFoldDB" id="A0A4Q0MPV0"/>
<dbReference type="PANTHER" id="PTHR37423:SF2">
    <property type="entry name" value="MEMBRANE-BOUND LYTIC MUREIN TRANSGLYCOSYLASE C"/>
    <property type="match status" value="1"/>
</dbReference>
<dbReference type="PANTHER" id="PTHR37423">
    <property type="entry name" value="SOLUBLE LYTIC MUREIN TRANSGLYCOSYLASE-RELATED"/>
    <property type="match status" value="1"/>
</dbReference>
<dbReference type="Proteomes" id="UP000289708">
    <property type="component" value="Unassembled WGS sequence"/>
</dbReference>
<dbReference type="InterPro" id="IPR023346">
    <property type="entry name" value="Lysozyme-like_dom_sf"/>
</dbReference>
<evidence type="ECO:0000256" key="2">
    <source>
        <dbReference type="ARBA" id="ARBA00009387"/>
    </source>
</evidence>
<keyword evidence="6" id="KW-1185">Reference proteome</keyword>
<gene>
    <name evidence="5" type="ORF">EK403_00455</name>
</gene>
<dbReference type="Gene3D" id="1.10.530.10">
    <property type="match status" value="1"/>
</dbReference>
<evidence type="ECO:0000256" key="3">
    <source>
        <dbReference type="SAM" id="MobiDB-lite"/>
    </source>
</evidence>